<protein>
    <submittedName>
        <fullName evidence="3">Uncharacterized protein</fullName>
    </submittedName>
</protein>
<evidence type="ECO:0000256" key="1">
    <source>
        <dbReference type="ARBA" id="ARBA00006607"/>
    </source>
</evidence>
<dbReference type="EMBL" id="HBEM01019516">
    <property type="protein sequence ID" value="CAD8454400.1"/>
    <property type="molecule type" value="Transcribed_RNA"/>
</dbReference>
<comment type="similarity">
    <text evidence="1">Belongs to the chaperonin (HSP60) family.</text>
</comment>
<dbReference type="PANTHER" id="PTHR45633">
    <property type="entry name" value="60 KDA HEAT SHOCK PROTEIN, MITOCHONDRIAL"/>
    <property type="match status" value="1"/>
</dbReference>
<dbReference type="GO" id="GO:0042026">
    <property type="term" value="P:protein refolding"/>
    <property type="evidence" value="ECO:0007669"/>
    <property type="project" value="InterPro"/>
</dbReference>
<dbReference type="InterPro" id="IPR001844">
    <property type="entry name" value="Cpn60/GroEL"/>
</dbReference>
<dbReference type="GO" id="GO:0005524">
    <property type="term" value="F:ATP binding"/>
    <property type="evidence" value="ECO:0007669"/>
    <property type="project" value="InterPro"/>
</dbReference>
<dbReference type="GO" id="GO:0140662">
    <property type="term" value="F:ATP-dependent protein folding chaperone"/>
    <property type="evidence" value="ECO:0007669"/>
    <property type="project" value="InterPro"/>
</dbReference>
<dbReference type="EMBL" id="HBEM01019515">
    <property type="protein sequence ID" value="CAD8454399.1"/>
    <property type="molecule type" value="Transcribed_RNA"/>
</dbReference>
<gene>
    <name evidence="3" type="ORF">LAMO00422_LOCUS13340</name>
    <name evidence="4" type="ORF">LAMO00422_LOCUS13341</name>
</gene>
<keyword evidence="2" id="KW-0143">Chaperone</keyword>
<dbReference type="AlphaFoldDB" id="A0A6T6W2A5"/>
<proteinExistence type="inferred from homology"/>
<evidence type="ECO:0000313" key="4">
    <source>
        <dbReference type="EMBL" id="CAD8454400.1"/>
    </source>
</evidence>
<accession>A0A6T6W2A5</accession>
<name>A0A6T6W2A5_9EUKA</name>
<dbReference type="InterPro" id="IPR027413">
    <property type="entry name" value="GROEL-like_equatorial_sf"/>
</dbReference>
<sequence length="149" mass="16306">MKNRMLRVEDALCATRSAIRMGVVPGGGAALVSLSRWLTEHAKTIEDDEIRTGYKIIAKSLLTPLRQIANNAGISGDYVIQRVKDIQDEKGTDYGWDANTDTLLNLRDQGIIDPTRSIISAIENAASVARAFLTIKGVVRDRVRVKAGL</sequence>
<evidence type="ECO:0000313" key="3">
    <source>
        <dbReference type="EMBL" id="CAD8454399.1"/>
    </source>
</evidence>
<dbReference type="SUPFAM" id="SSF48592">
    <property type="entry name" value="GroEL equatorial domain-like"/>
    <property type="match status" value="1"/>
</dbReference>
<dbReference type="Gene3D" id="1.10.560.10">
    <property type="entry name" value="GroEL-like equatorial domain"/>
    <property type="match status" value="1"/>
</dbReference>
<dbReference type="Pfam" id="PF00118">
    <property type="entry name" value="Cpn60_TCP1"/>
    <property type="match status" value="1"/>
</dbReference>
<reference evidence="3" key="1">
    <citation type="submission" date="2021-01" db="EMBL/GenBank/DDBJ databases">
        <authorList>
            <person name="Corre E."/>
            <person name="Pelletier E."/>
            <person name="Niang G."/>
            <person name="Scheremetjew M."/>
            <person name="Finn R."/>
            <person name="Kale V."/>
            <person name="Holt S."/>
            <person name="Cochrane G."/>
            <person name="Meng A."/>
            <person name="Brown T."/>
            <person name="Cohen L."/>
        </authorList>
    </citation>
    <scope>NUCLEOTIDE SEQUENCE</scope>
    <source>
        <strain evidence="3">CCMP2058</strain>
    </source>
</reference>
<dbReference type="InterPro" id="IPR002423">
    <property type="entry name" value="Cpn60/GroEL/TCP-1"/>
</dbReference>
<evidence type="ECO:0000256" key="2">
    <source>
        <dbReference type="ARBA" id="ARBA00023186"/>
    </source>
</evidence>
<organism evidence="3">
    <name type="scientific">Amorphochlora amoebiformis</name>
    <dbReference type="NCBI Taxonomy" id="1561963"/>
    <lineage>
        <taxon>Eukaryota</taxon>
        <taxon>Sar</taxon>
        <taxon>Rhizaria</taxon>
        <taxon>Cercozoa</taxon>
        <taxon>Chlorarachniophyceae</taxon>
        <taxon>Amorphochlora</taxon>
    </lineage>
</organism>